<dbReference type="AlphaFoldDB" id="A0A917G2V3"/>
<evidence type="ECO:0000313" key="2">
    <source>
        <dbReference type="Proteomes" id="UP000616608"/>
    </source>
</evidence>
<dbReference type="Proteomes" id="UP000616608">
    <property type="component" value="Unassembled WGS sequence"/>
</dbReference>
<dbReference type="EMBL" id="BMJT01000003">
    <property type="protein sequence ID" value="GGG19746.1"/>
    <property type="molecule type" value="Genomic_DNA"/>
</dbReference>
<organism evidence="1 2">
    <name type="scientific">Lysinibacillus alkalisoli</name>
    <dbReference type="NCBI Taxonomy" id="1911548"/>
    <lineage>
        <taxon>Bacteria</taxon>
        <taxon>Bacillati</taxon>
        <taxon>Bacillota</taxon>
        <taxon>Bacilli</taxon>
        <taxon>Bacillales</taxon>
        <taxon>Bacillaceae</taxon>
        <taxon>Lysinibacillus</taxon>
    </lineage>
</organism>
<reference evidence="1" key="2">
    <citation type="submission" date="2020-09" db="EMBL/GenBank/DDBJ databases">
        <authorList>
            <person name="Sun Q."/>
            <person name="Zhou Y."/>
        </authorList>
    </citation>
    <scope>NUCLEOTIDE SEQUENCE</scope>
    <source>
        <strain evidence="1">CGMCC 1.15760</strain>
    </source>
</reference>
<keyword evidence="2" id="KW-1185">Reference proteome</keyword>
<name>A0A917G2V3_9BACI</name>
<dbReference type="InterPro" id="IPR010633">
    <property type="entry name" value="Phage_lambda_GpZ"/>
</dbReference>
<proteinExistence type="predicted"/>
<protein>
    <submittedName>
        <fullName evidence="1">Uncharacterized protein</fullName>
    </submittedName>
</protein>
<dbReference type="RefSeq" id="WP_188614183.1">
    <property type="nucleotide sequence ID" value="NZ_BMJT01000003.1"/>
</dbReference>
<gene>
    <name evidence="1" type="ORF">GCM10007425_12700</name>
</gene>
<comment type="caution">
    <text evidence="1">The sequence shown here is derived from an EMBL/GenBank/DDBJ whole genome shotgun (WGS) entry which is preliminary data.</text>
</comment>
<reference evidence="1" key="1">
    <citation type="journal article" date="2014" name="Int. J. Syst. Evol. Microbiol.">
        <title>Complete genome sequence of Corynebacterium casei LMG S-19264T (=DSM 44701T), isolated from a smear-ripened cheese.</title>
        <authorList>
            <consortium name="US DOE Joint Genome Institute (JGI-PGF)"/>
            <person name="Walter F."/>
            <person name="Albersmeier A."/>
            <person name="Kalinowski J."/>
            <person name="Ruckert C."/>
        </authorList>
    </citation>
    <scope>NUCLEOTIDE SEQUENCE</scope>
    <source>
        <strain evidence="1">CGMCC 1.15760</strain>
    </source>
</reference>
<evidence type="ECO:0000313" key="1">
    <source>
        <dbReference type="EMBL" id="GGG19746.1"/>
    </source>
</evidence>
<dbReference type="Pfam" id="PF06763">
    <property type="entry name" value="Minor_tail_Z"/>
    <property type="match status" value="1"/>
</dbReference>
<accession>A0A917G2V3</accession>
<sequence length="185" mass="20574">MDIVEQGLARAREELAHLPGGIERATGRALKRAVTKARTESVRIVRTQYTIKAATARNDMKIQRYSGVLEVKGYTHKLTEFSVNPRRPTPKRRAPIKVQVRRTGGKTISRAFVAGAFNDSYASGGTGVYMRRTSKRRPLDELYGPSVPGMLSNPEHRLQIETVMGEEFVNRLSHEAGNILGGVTR</sequence>